<evidence type="ECO:0000259" key="4">
    <source>
        <dbReference type="Pfam" id="PF12584"/>
    </source>
</evidence>
<evidence type="ECO:0000259" key="5">
    <source>
        <dbReference type="Pfam" id="PF23036"/>
    </source>
</evidence>
<protein>
    <recommendedName>
        <fullName evidence="9">Trafficking protein particle complex subunit 10</fullName>
    </recommendedName>
</protein>
<dbReference type="InterPro" id="IPR022233">
    <property type="entry name" value="TRAPPC10/Trs130_C"/>
</dbReference>
<comment type="caution">
    <text evidence="7">The sequence shown here is derived from an EMBL/GenBank/DDBJ whole genome shotgun (WGS) entry which is preliminary data.</text>
</comment>
<evidence type="ECO:0000259" key="6">
    <source>
        <dbReference type="Pfam" id="PF23604"/>
    </source>
</evidence>
<dbReference type="OrthoDB" id="10256906at2759"/>
<evidence type="ECO:0000256" key="3">
    <source>
        <dbReference type="ARBA" id="ARBA00023034"/>
    </source>
</evidence>
<feature type="domain" description="TRAPPC10 Ig-like" evidence="6">
    <location>
        <begin position="784"/>
        <end position="889"/>
    </location>
</feature>
<comment type="subcellular location">
    <subcellularLocation>
        <location evidence="1">Golgi apparatus</location>
    </subcellularLocation>
</comment>
<evidence type="ECO:0000256" key="2">
    <source>
        <dbReference type="ARBA" id="ARBA00022448"/>
    </source>
</evidence>
<dbReference type="Pfam" id="PF12584">
    <property type="entry name" value="TRAPPC10"/>
    <property type="match status" value="1"/>
</dbReference>
<evidence type="ECO:0000313" key="8">
    <source>
        <dbReference type="Proteomes" id="UP000789390"/>
    </source>
</evidence>
<dbReference type="PANTHER" id="PTHR13251">
    <property type="entry name" value="EPILEPSY HOLOPROSENCEPHALY CANDIDATE 1/TMEM1"/>
    <property type="match status" value="1"/>
</dbReference>
<dbReference type="InterPro" id="IPR056917">
    <property type="entry name" value="Ig_TRAPPC10"/>
</dbReference>
<dbReference type="Pfam" id="PF23604">
    <property type="entry name" value="Ig_TRAPPC10"/>
    <property type="match status" value="1"/>
</dbReference>
<proteinExistence type="predicted"/>
<dbReference type="GO" id="GO:1990071">
    <property type="term" value="C:TRAPPII protein complex"/>
    <property type="evidence" value="ECO:0007669"/>
    <property type="project" value="InterPro"/>
</dbReference>
<keyword evidence="8" id="KW-1185">Reference proteome</keyword>
<dbReference type="AlphaFoldDB" id="A0A8J2RWJ0"/>
<keyword evidence="3" id="KW-0333">Golgi apparatus</keyword>
<evidence type="ECO:0000313" key="7">
    <source>
        <dbReference type="EMBL" id="CAH0109817.1"/>
    </source>
</evidence>
<dbReference type="GO" id="GO:0034498">
    <property type="term" value="P:early endosome to Golgi transport"/>
    <property type="evidence" value="ECO:0007669"/>
    <property type="project" value="TreeGrafter"/>
</dbReference>
<dbReference type="Proteomes" id="UP000789390">
    <property type="component" value="Unassembled WGS sequence"/>
</dbReference>
<keyword evidence="2" id="KW-0813">Transport</keyword>
<name>A0A8J2RWJ0_9CRUS</name>
<feature type="domain" description="TRAPPC10/Trs130 N-terminal" evidence="5">
    <location>
        <begin position="7"/>
        <end position="323"/>
    </location>
</feature>
<evidence type="ECO:0000256" key="1">
    <source>
        <dbReference type="ARBA" id="ARBA00004555"/>
    </source>
</evidence>
<dbReference type="Pfam" id="PF23036">
    <property type="entry name" value="TRAPPC10_1st"/>
    <property type="match status" value="1"/>
</dbReference>
<dbReference type="GO" id="GO:0005829">
    <property type="term" value="C:cytosol"/>
    <property type="evidence" value="ECO:0007669"/>
    <property type="project" value="GOC"/>
</dbReference>
<dbReference type="PANTHER" id="PTHR13251:SF3">
    <property type="entry name" value="TRAFFICKING PROTEIN PARTICLE COMPLEX SUBUNIT 10"/>
    <property type="match status" value="1"/>
</dbReference>
<dbReference type="InterPro" id="IPR045126">
    <property type="entry name" value="TRAPPC10/Trs130"/>
</dbReference>
<accession>A0A8J2RWJ0</accession>
<feature type="domain" description="TRAPPC10/Trs130 C-terminal" evidence="4">
    <location>
        <begin position="1034"/>
        <end position="1160"/>
    </location>
</feature>
<dbReference type="GO" id="GO:0006891">
    <property type="term" value="P:intra-Golgi vesicle-mediated transport"/>
    <property type="evidence" value="ECO:0007669"/>
    <property type="project" value="TreeGrafter"/>
</dbReference>
<organism evidence="7 8">
    <name type="scientific">Daphnia galeata</name>
    <dbReference type="NCBI Taxonomy" id="27404"/>
    <lineage>
        <taxon>Eukaryota</taxon>
        <taxon>Metazoa</taxon>
        <taxon>Ecdysozoa</taxon>
        <taxon>Arthropoda</taxon>
        <taxon>Crustacea</taxon>
        <taxon>Branchiopoda</taxon>
        <taxon>Diplostraca</taxon>
        <taxon>Cladocera</taxon>
        <taxon>Anomopoda</taxon>
        <taxon>Daphniidae</taxon>
        <taxon>Daphnia</taxon>
    </lineage>
</organism>
<reference evidence="7" key="1">
    <citation type="submission" date="2021-11" db="EMBL/GenBank/DDBJ databases">
        <authorList>
            <person name="Schell T."/>
        </authorList>
    </citation>
    <scope>NUCLEOTIDE SEQUENCE</scope>
    <source>
        <strain evidence="7">M5</strain>
    </source>
</reference>
<sequence>MCRMSSKTQPVITYSGDTQLFSSLELVTSQGLPQETVEWKRSYGRPPRAVTLSASFQPFKADNNVCKEQKGLKRLSGSQVLHTYWVECPDVDTYKASVRENIQAWFTQIKLVECSDWLIILVETSDSKKSNKILPRTTVLDKVKNDFGGKTTERCLSVVDPVKGETKSSESWQTFLFRLRQALMAAFSRTLTKFEETVRTQRERRNELNWNFCNYFLLQEELAFAFEMLGLYDEALVQYDELDALFTQFVLNSAVGDAPDWLLAFQATPNNWSGVCLNPKSPFNLELRQKIQDHTMSVVDFRNYLFARQSALLLISSKPAEVARRCLSYVQSYMYELKLLNVNTVDGAIPTWILLTCLQVLSTCQSHVGASGASMESFALLWNMAKDKLFELGRKCGLLPGASVGSAELHCVVTLSSGITDYGDESAIRPTPVDKLKEALSSSQAFTRHYLELSELAMGTFKHCGRLRSARLIGRDLSRFYLQLDQPQKSVSFLLDLLRGYQEENWPLLKIDTHIELAEVFLKIGDRVRFIEASANIASYTGLNSETRMKYFNYLLQSAKDEFRSINCSSMIDLVDMRIDFDTSLDEPCSVLCDSTVSADVEVLSHFPGPVNCSEVAVTVKAVKNAATEGSKLSKTNGKKSVADKSIEPAESEKAHSYISSQNVNSSSNEYIPIKQQLHLKQDGSLSSVALVCPSAQQLLGRKVSHGLLPTELSVTKEEYSHKLSLTDMTITPGVNRLTLKMKADHEGTYVVSQFLACSEQLEFIQSISCPKLSLTVVEVMPSVTVIKSREDLLAGTEQEVELVIRTGSTAFKKEKTLRLCSSRGLTIHLPNTDTPFQREVDLLLRPMAAFETVTYPLKIMADLGFTTSKEATFVEHKLSVHCPWLSKTPPLLDLPLNVYAPFTVQYKLHTAYTKKFVNIHIQGLTPSSRTLEFQNPNVLLPDSTYKNPALSKLEWKNLNGSFQSLKISQEQPANYLWELCGAPVQYEMPLLKAEFSVEYRLDGSVDWKKFSFNFDIADYATLFTVRSRVEPVKGNDFLRAGSLCHMTLTVSDVLQQASSAALMYEVLADQALWAVCGRTAGVFSMEGSSKHSVTLDVMPLVCGFLPLPAVRLSRYIPAEQKPKDGNRKPDLAAASLPRLEPFSAGQVYNWSKAQQVHVLAAPSNNGPTSLDTSNS</sequence>
<dbReference type="InterPro" id="IPR056913">
    <property type="entry name" value="TRAPPC10/Trs130_N"/>
</dbReference>
<dbReference type="EMBL" id="CAKKLH010000295">
    <property type="protein sequence ID" value="CAH0109817.1"/>
    <property type="molecule type" value="Genomic_DNA"/>
</dbReference>
<evidence type="ECO:0008006" key="9">
    <source>
        <dbReference type="Google" id="ProtNLM"/>
    </source>
</evidence>
<gene>
    <name evidence="7" type="ORF">DGAL_LOCUS13306</name>
</gene>